<evidence type="ECO:0000256" key="1">
    <source>
        <dbReference type="SAM" id="MobiDB-lite"/>
    </source>
</evidence>
<comment type="caution">
    <text evidence="3">The sequence shown here is derived from an EMBL/GenBank/DDBJ whole genome shotgun (WGS) entry which is preliminary data.</text>
</comment>
<reference evidence="3 4" key="1">
    <citation type="submission" date="2017-09" db="EMBL/GenBank/DDBJ databases">
        <title>Large-scale bioinformatics analysis of Bacillus genomes uncovers conserved roles of natural products in bacterial physiology.</title>
        <authorList>
            <consortium name="Agbiome Team Llc"/>
            <person name="Bleich R.M."/>
            <person name="Grubbs K.J."/>
            <person name="Santa Maria K.C."/>
            <person name="Allen S.E."/>
            <person name="Farag S."/>
            <person name="Shank E.A."/>
            <person name="Bowers A."/>
        </authorList>
    </citation>
    <scope>NUCLEOTIDE SEQUENCE [LARGE SCALE GENOMIC DNA]</scope>
    <source>
        <strain evidence="3 4">AFS083043</strain>
    </source>
</reference>
<dbReference type="Proteomes" id="UP000242656">
    <property type="component" value="Unassembled WGS sequence"/>
</dbReference>
<feature type="signal peptide" evidence="2">
    <location>
        <begin position="1"/>
        <end position="25"/>
    </location>
</feature>
<protein>
    <submittedName>
        <fullName evidence="3">DUF5068 domain-containing protein</fullName>
    </submittedName>
</protein>
<dbReference type="InterPro" id="IPR031888">
    <property type="entry name" value="DUF5068"/>
</dbReference>
<evidence type="ECO:0000256" key="2">
    <source>
        <dbReference type="SAM" id="SignalP"/>
    </source>
</evidence>
<gene>
    <name evidence="3" type="ORF">COI93_10260</name>
</gene>
<dbReference type="Pfam" id="PF16781">
    <property type="entry name" value="DUF5068"/>
    <property type="match status" value="1"/>
</dbReference>
<dbReference type="RefSeq" id="WP_098490707.1">
    <property type="nucleotide sequence ID" value="NZ_NUWN01000035.1"/>
</dbReference>
<organism evidence="3 4">
    <name type="scientific">Bacillus cereus</name>
    <dbReference type="NCBI Taxonomy" id="1396"/>
    <lineage>
        <taxon>Bacteria</taxon>
        <taxon>Bacillati</taxon>
        <taxon>Bacillota</taxon>
        <taxon>Bacilli</taxon>
        <taxon>Bacillales</taxon>
        <taxon>Bacillaceae</taxon>
        <taxon>Bacillus</taxon>
        <taxon>Bacillus cereus group</taxon>
    </lineage>
</organism>
<dbReference type="PROSITE" id="PS51257">
    <property type="entry name" value="PROKAR_LIPOPROTEIN"/>
    <property type="match status" value="1"/>
</dbReference>
<proteinExistence type="predicted"/>
<feature type="chain" id="PRO_5013083602" evidence="2">
    <location>
        <begin position="26"/>
        <end position="439"/>
    </location>
</feature>
<sequence length="439" mass="49497">MPNKVISLFSIMMVVAFMMTGCGQSETTNKDQKETVTKENKEEKKDTAKTDTEKENKEEKKDTTKTDTKKESKDKNTTANSNDYSKLISYMEKETQGKTKVLYENKEPQVHKLQELSVSLDNYTLVELNDFHTDFNIPFNNQTNGGVILAHYTVKNDSNKDVYYMPTLDMTFTGAQKIYNNYKDLIPKEDQLPTKLSPSNDYLVKAGESISGYIAYPFGKDDLTKILGLSTVSVKVPEAQANKGKYDAPIGSAGNFALSLNKQGDQKVSADKAFYQDKATTDNLGEKQMLNEKSNINKSEQLGATNVTLDGYQFTKFTPNSVEAPRFENFKNGIVLLTVKFKLDNKETEDIALSPISSTLRVNDGAQYTISEGMLLNYKYNDVIKTGTSGELLQVYTLDQEQYEKIWKDKSFEIELGPMRNKEAKDISKGHKVKFTLPK</sequence>
<dbReference type="AlphaFoldDB" id="A0A2B0MNW0"/>
<accession>A0A2B0MNW0</accession>
<name>A0A2B0MNW0_BACCE</name>
<evidence type="ECO:0000313" key="3">
    <source>
        <dbReference type="EMBL" id="PFK43200.1"/>
    </source>
</evidence>
<keyword evidence="2" id="KW-0732">Signal</keyword>
<feature type="compositionally biased region" description="Basic and acidic residues" evidence="1">
    <location>
        <begin position="28"/>
        <end position="76"/>
    </location>
</feature>
<dbReference type="Gene3D" id="2.60.40.4170">
    <property type="match status" value="1"/>
</dbReference>
<feature type="region of interest" description="Disordered" evidence="1">
    <location>
        <begin position="24"/>
        <end position="81"/>
    </location>
</feature>
<evidence type="ECO:0000313" key="4">
    <source>
        <dbReference type="Proteomes" id="UP000242656"/>
    </source>
</evidence>
<dbReference type="EMBL" id="NUWN01000035">
    <property type="protein sequence ID" value="PFK43200.1"/>
    <property type="molecule type" value="Genomic_DNA"/>
</dbReference>